<dbReference type="SUPFAM" id="SSF69754">
    <property type="entry name" value="Ribosome binding protein Y (YfiA homologue)"/>
    <property type="match status" value="1"/>
</dbReference>
<evidence type="ECO:0000313" key="2">
    <source>
        <dbReference type="EMBL" id="BDG09868.1"/>
    </source>
</evidence>
<dbReference type="InterPro" id="IPR036567">
    <property type="entry name" value="RHF-like"/>
</dbReference>
<dbReference type="Gene3D" id="3.30.160.100">
    <property type="entry name" value="Ribosome hibernation promotion factor-like"/>
    <property type="match status" value="1"/>
</dbReference>
<evidence type="ECO:0000256" key="1">
    <source>
        <dbReference type="SAM" id="MobiDB-lite"/>
    </source>
</evidence>
<protein>
    <recommendedName>
        <fullName evidence="4">Ribosome-associated translation inhibitor RaiA</fullName>
    </recommendedName>
</protein>
<reference evidence="3" key="1">
    <citation type="journal article" date="2022" name="Int. J. Syst. Evol. Microbiol.">
        <title>Anaeromyxobacter oryzae sp. nov., Anaeromyxobacter diazotrophicus sp. nov. and Anaeromyxobacter paludicola sp. nov., isolated from paddy soils.</title>
        <authorList>
            <person name="Itoh H."/>
            <person name="Xu Z."/>
            <person name="Mise K."/>
            <person name="Masuda Y."/>
            <person name="Ushijima N."/>
            <person name="Hayakawa C."/>
            <person name="Shiratori Y."/>
            <person name="Senoo K."/>
        </authorList>
    </citation>
    <scope>NUCLEOTIDE SEQUENCE [LARGE SCALE GENOMIC DNA]</scope>
    <source>
        <strain evidence="3">Red630</strain>
    </source>
</reference>
<dbReference type="Proteomes" id="UP001162734">
    <property type="component" value="Chromosome"/>
</dbReference>
<feature type="region of interest" description="Disordered" evidence="1">
    <location>
        <begin position="94"/>
        <end position="134"/>
    </location>
</feature>
<evidence type="ECO:0000313" key="3">
    <source>
        <dbReference type="Proteomes" id="UP001162734"/>
    </source>
</evidence>
<dbReference type="EMBL" id="AP025592">
    <property type="protein sequence ID" value="BDG09868.1"/>
    <property type="molecule type" value="Genomic_DNA"/>
</dbReference>
<organism evidence="2 3">
    <name type="scientific">Anaeromyxobacter paludicola</name>
    <dbReference type="NCBI Taxonomy" id="2918171"/>
    <lineage>
        <taxon>Bacteria</taxon>
        <taxon>Pseudomonadati</taxon>
        <taxon>Myxococcota</taxon>
        <taxon>Myxococcia</taxon>
        <taxon>Myxococcales</taxon>
        <taxon>Cystobacterineae</taxon>
        <taxon>Anaeromyxobacteraceae</taxon>
        <taxon>Anaeromyxobacter</taxon>
    </lineage>
</organism>
<accession>A0ABM7XDB4</accession>
<dbReference type="InterPro" id="IPR003489">
    <property type="entry name" value="RHF/RaiA"/>
</dbReference>
<dbReference type="Pfam" id="PF02482">
    <property type="entry name" value="Ribosomal_S30AE"/>
    <property type="match status" value="1"/>
</dbReference>
<proteinExistence type="predicted"/>
<name>A0ABM7XDB4_9BACT</name>
<dbReference type="RefSeq" id="WP_248342269.1">
    <property type="nucleotide sequence ID" value="NZ_AP025592.1"/>
</dbReference>
<feature type="compositionally biased region" description="Basic residues" evidence="1">
    <location>
        <begin position="102"/>
        <end position="112"/>
    </location>
</feature>
<gene>
    <name evidence="2" type="ORF">AMPC_29810</name>
</gene>
<sequence>MKLTIHAHQIATPRELTAFIRQHLVRPLARLYDNAAAQLEIHFDDPNGSKGGLDRLARITFRMPGARAIHLESLQDDLHKAVLDAADRLKRLVQRQLDKQRTRSPHPQHRPLGRSFRLAASRAGETPDGQPSTL</sequence>
<evidence type="ECO:0008006" key="4">
    <source>
        <dbReference type="Google" id="ProtNLM"/>
    </source>
</evidence>
<keyword evidence="3" id="KW-1185">Reference proteome</keyword>